<sequence length="68" mass="7368">MKNKRNDSRPVPPEAPSVPPQPEVKPSAEPVAPVSPAEAPATKRQELPQEPSPYDFPPPGEGLFPELF</sequence>
<dbReference type="AlphaFoldDB" id="A0A1G8F2G4"/>
<reference evidence="3" key="1">
    <citation type="submission" date="2016-10" db="EMBL/GenBank/DDBJ databases">
        <authorList>
            <person name="Varghese N."/>
            <person name="Submissions S."/>
        </authorList>
    </citation>
    <scope>NUCLEOTIDE SEQUENCE [LARGE SCALE GENOMIC DNA]</scope>
    <source>
        <strain evidence="3">Gh-67</strain>
    </source>
</reference>
<dbReference type="Proteomes" id="UP000199705">
    <property type="component" value="Unassembled WGS sequence"/>
</dbReference>
<evidence type="ECO:0000313" key="3">
    <source>
        <dbReference type="Proteomes" id="UP000199705"/>
    </source>
</evidence>
<protein>
    <submittedName>
        <fullName evidence="2">Uncharacterized protein</fullName>
    </submittedName>
</protein>
<name>A0A1G8F2G4_9SPHI</name>
<evidence type="ECO:0000256" key="1">
    <source>
        <dbReference type="SAM" id="MobiDB-lite"/>
    </source>
</evidence>
<feature type="compositionally biased region" description="Pro residues" evidence="1">
    <location>
        <begin position="10"/>
        <end position="23"/>
    </location>
</feature>
<gene>
    <name evidence="2" type="ORF">SAMN05192573_112132</name>
</gene>
<accession>A0A1G8F2G4</accession>
<feature type="compositionally biased region" description="Pro residues" evidence="1">
    <location>
        <begin position="50"/>
        <end position="60"/>
    </location>
</feature>
<organism evidence="2 3">
    <name type="scientific">Mucilaginibacter gossypii</name>
    <dbReference type="NCBI Taxonomy" id="551996"/>
    <lineage>
        <taxon>Bacteria</taxon>
        <taxon>Pseudomonadati</taxon>
        <taxon>Bacteroidota</taxon>
        <taxon>Sphingobacteriia</taxon>
        <taxon>Sphingobacteriales</taxon>
        <taxon>Sphingobacteriaceae</taxon>
        <taxon>Mucilaginibacter</taxon>
    </lineage>
</organism>
<keyword evidence="3" id="KW-1185">Reference proteome</keyword>
<feature type="compositionally biased region" description="Low complexity" evidence="1">
    <location>
        <begin position="27"/>
        <end position="40"/>
    </location>
</feature>
<evidence type="ECO:0000313" key="2">
    <source>
        <dbReference type="EMBL" id="SDH76310.1"/>
    </source>
</evidence>
<proteinExistence type="predicted"/>
<feature type="region of interest" description="Disordered" evidence="1">
    <location>
        <begin position="1"/>
        <end position="68"/>
    </location>
</feature>
<dbReference type="RefSeq" id="WP_091171828.1">
    <property type="nucleotide sequence ID" value="NZ_FNCG01000012.1"/>
</dbReference>
<dbReference type="EMBL" id="FNCG01000012">
    <property type="protein sequence ID" value="SDH76310.1"/>
    <property type="molecule type" value="Genomic_DNA"/>
</dbReference>